<name>A0A5B0WZA3_9GAMM</name>
<dbReference type="Proteomes" id="UP000323708">
    <property type="component" value="Unassembled WGS sequence"/>
</dbReference>
<feature type="domain" description="ATP-grasp" evidence="2">
    <location>
        <begin position="128"/>
        <end position="329"/>
    </location>
</feature>
<protein>
    <recommendedName>
        <fullName evidence="2">ATP-grasp domain-containing protein</fullName>
    </recommendedName>
</protein>
<proteinExistence type="predicted"/>
<evidence type="ECO:0000313" key="3">
    <source>
        <dbReference type="EMBL" id="KAA1192424.1"/>
    </source>
</evidence>
<dbReference type="PROSITE" id="PS50975">
    <property type="entry name" value="ATP_GRASP"/>
    <property type="match status" value="1"/>
</dbReference>
<accession>A0A5B0WZA3</accession>
<dbReference type="SUPFAM" id="SSF56059">
    <property type="entry name" value="Glutathione synthetase ATP-binding domain-like"/>
    <property type="match status" value="1"/>
</dbReference>
<keyword evidence="1" id="KW-0547">Nucleotide-binding</keyword>
<keyword evidence="1" id="KW-0067">ATP-binding</keyword>
<organism evidence="3 4">
    <name type="scientific">Pseudohalioglobus sediminis</name>
    <dbReference type="NCBI Taxonomy" id="2606449"/>
    <lineage>
        <taxon>Bacteria</taxon>
        <taxon>Pseudomonadati</taxon>
        <taxon>Pseudomonadota</taxon>
        <taxon>Gammaproteobacteria</taxon>
        <taxon>Cellvibrionales</taxon>
        <taxon>Halieaceae</taxon>
        <taxon>Pseudohalioglobus</taxon>
    </lineage>
</organism>
<comment type="caution">
    <text evidence="3">The sequence shown here is derived from an EMBL/GenBank/DDBJ whole genome shotgun (WGS) entry which is preliminary data.</text>
</comment>
<dbReference type="AlphaFoldDB" id="A0A5B0WZA3"/>
<evidence type="ECO:0000259" key="2">
    <source>
        <dbReference type="PROSITE" id="PS50975"/>
    </source>
</evidence>
<dbReference type="RefSeq" id="WP_149610716.1">
    <property type="nucleotide sequence ID" value="NZ_VTUX01000003.1"/>
</dbReference>
<dbReference type="GO" id="GO:0005524">
    <property type="term" value="F:ATP binding"/>
    <property type="evidence" value="ECO:0007669"/>
    <property type="project" value="UniProtKB-UniRule"/>
</dbReference>
<dbReference type="EMBL" id="VTUX01000003">
    <property type="protein sequence ID" value="KAA1192424.1"/>
    <property type="molecule type" value="Genomic_DNA"/>
</dbReference>
<reference evidence="3 4" key="1">
    <citation type="submission" date="2019-09" db="EMBL/GenBank/DDBJ databases">
        <authorList>
            <person name="Chen X.-Y."/>
        </authorList>
    </citation>
    <scope>NUCLEOTIDE SEQUENCE [LARGE SCALE GENOMIC DNA]</scope>
    <source>
        <strain evidence="3 4">NY5</strain>
    </source>
</reference>
<gene>
    <name evidence="3" type="ORF">F0M18_07060</name>
</gene>
<dbReference type="InterPro" id="IPR011761">
    <property type="entry name" value="ATP-grasp"/>
</dbReference>
<evidence type="ECO:0000313" key="4">
    <source>
        <dbReference type="Proteomes" id="UP000323708"/>
    </source>
</evidence>
<evidence type="ECO:0000256" key="1">
    <source>
        <dbReference type="PROSITE-ProRule" id="PRU00409"/>
    </source>
</evidence>
<keyword evidence="4" id="KW-1185">Reference proteome</keyword>
<sequence>MPQEETARVTAVPSVAVILGFDYTGVATARCLVAAGVEVYGVSLEKRDIGRWSRCCKLVKMPNNSEQDLVASLMAFLGGFSNKPVIIPTSDGLALLLAKNRDKLSMRAHFSLCDQSQLQEIIFKAGLARLAAKAGVSAPAQLTPDSQEQITHWAEQNDPPYLLKPLYQNIENCSLGVKNLQLETVGELQAQTRTSGIAQLVIQQLRQGGDGNIYDCYGVSDKFGRPITMAAHKRIRQWKRDLGATCYGEIPLSGSSQFERRLFAETEKLLAVSSYHGIFGIEWLHDIETDELLLVDFNARPFSSIGHLYDCGMNLPWLNYLELSGHALSAVDLAPRLQHLFWIHFSRDLKTLPGRLADRSLTPVAWLRSVFQARSYALWSWKDPLPAVVEGARLLSDALRHTWKALRGLFGYKRAPE</sequence>
<dbReference type="Gene3D" id="3.30.470.20">
    <property type="entry name" value="ATP-grasp fold, B domain"/>
    <property type="match status" value="1"/>
</dbReference>
<dbReference type="GO" id="GO:0046872">
    <property type="term" value="F:metal ion binding"/>
    <property type="evidence" value="ECO:0007669"/>
    <property type="project" value="InterPro"/>
</dbReference>